<organism evidence="1 2">
    <name type="scientific">Terrabacter ginsenosidimutans</name>
    <dbReference type="NCBI Taxonomy" id="490575"/>
    <lineage>
        <taxon>Bacteria</taxon>
        <taxon>Bacillati</taxon>
        <taxon>Actinomycetota</taxon>
        <taxon>Actinomycetes</taxon>
        <taxon>Micrococcales</taxon>
        <taxon>Intrasporangiaceae</taxon>
        <taxon>Terrabacter</taxon>
    </lineage>
</organism>
<sequence>MSEHETYVTPKFAQPYWAKAAYEVLAETASRYNAVITYSELAEEVQRRSSFHSKSQMRNWIGALLADLAKVNQVRGEPPLTALVVRKDDGQVGAGYDEVLRLAGEAPITDPLERETHAAAARLECYRHWGADVPADAEPTLSARARVVRARTPVVRKVHVEARRGAVCPTCFMEMPVSGACPNCG</sequence>
<comment type="caution">
    <text evidence="1">The sequence shown here is derived from an EMBL/GenBank/DDBJ whole genome shotgun (WGS) entry which is preliminary data.</text>
</comment>
<evidence type="ECO:0000313" key="1">
    <source>
        <dbReference type="EMBL" id="GAA3694386.1"/>
    </source>
</evidence>
<proteinExistence type="predicted"/>
<dbReference type="Proteomes" id="UP001501468">
    <property type="component" value="Unassembled WGS sequence"/>
</dbReference>
<dbReference type="EMBL" id="BAABDC010000001">
    <property type="protein sequence ID" value="GAA3694386.1"/>
    <property type="molecule type" value="Genomic_DNA"/>
</dbReference>
<reference evidence="2" key="1">
    <citation type="journal article" date="2019" name="Int. J. Syst. Evol. Microbiol.">
        <title>The Global Catalogue of Microorganisms (GCM) 10K type strain sequencing project: providing services to taxonomists for standard genome sequencing and annotation.</title>
        <authorList>
            <consortium name="The Broad Institute Genomics Platform"/>
            <consortium name="The Broad Institute Genome Sequencing Center for Infectious Disease"/>
            <person name="Wu L."/>
            <person name="Ma J."/>
        </authorList>
    </citation>
    <scope>NUCLEOTIDE SEQUENCE [LARGE SCALE GENOMIC DNA]</scope>
    <source>
        <strain evidence="2">JCM 17125</strain>
    </source>
</reference>
<protein>
    <submittedName>
        <fullName evidence="1">Uncharacterized protein</fullName>
    </submittedName>
</protein>
<evidence type="ECO:0000313" key="2">
    <source>
        <dbReference type="Proteomes" id="UP001501468"/>
    </source>
</evidence>
<gene>
    <name evidence="1" type="ORF">GCM10022399_08680</name>
</gene>
<name>A0ABP7CV77_9MICO</name>
<accession>A0ABP7CV77</accession>
<keyword evidence="2" id="KW-1185">Reference proteome</keyword>
<dbReference type="RefSeq" id="WP_142175752.1">
    <property type="nucleotide sequence ID" value="NZ_BAABDC010000001.1"/>
</dbReference>